<accession>A0A2J0KV92</accession>
<comment type="caution">
    <text evidence="3">The sequence shown here is derived from an EMBL/GenBank/DDBJ whole genome shotgun (WGS) entry which is preliminary data.</text>
</comment>
<protein>
    <submittedName>
        <fullName evidence="3">Uncharacterized protein</fullName>
    </submittedName>
</protein>
<feature type="region of interest" description="Disordered" evidence="1">
    <location>
        <begin position="93"/>
        <end position="144"/>
    </location>
</feature>
<feature type="transmembrane region" description="Helical" evidence="2">
    <location>
        <begin position="43"/>
        <end position="63"/>
    </location>
</feature>
<dbReference type="AlphaFoldDB" id="A0A2J0KV92"/>
<sequence length="144" mass="15588">MTFILVFLWFLSALMIATAATRLYEKASDDIKQIFRGCGGKKGVFFIVFFSVFALVAIVGSVLHPSAKVSGGKVHSIGISSEPTVKPLQTIRPTETTGTVITSEAPPIVKKPEPSITPVENKGKVRPLEAPPEITRPPSKKDRK</sequence>
<keyword evidence="2" id="KW-0812">Transmembrane</keyword>
<dbReference type="Proteomes" id="UP000230052">
    <property type="component" value="Unassembled WGS sequence"/>
</dbReference>
<keyword evidence="2" id="KW-1133">Transmembrane helix</keyword>
<organism evidence="3 4">
    <name type="scientific">Candidatus Aquitaenariimonas noxiae</name>
    <dbReference type="NCBI Taxonomy" id="1974741"/>
    <lineage>
        <taxon>Bacteria</taxon>
        <taxon>Pseudomonadati</taxon>
        <taxon>Candidatus Omnitrophota</taxon>
        <taxon>Candidatus Aquitaenariimonas</taxon>
    </lineage>
</organism>
<proteinExistence type="predicted"/>
<evidence type="ECO:0000256" key="1">
    <source>
        <dbReference type="SAM" id="MobiDB-lite"/>
    </source>
</evidence>
<reference evidence="3 4" key="1">
    <citation type="submission" date="2017-09" db="EMBL/GenBank/DDBJ databases">
        <title>Depth-based differentiation of microbial function through sediment-hosted aquifers and enrichment of novel symbionts in the deep terrestrial subsurface.</title>
        <authorList>
            <person name="Probst A.J."/>
            <person name="Ladd B."/>
            <person name="Jarett J.K."/>
            <person name="Geller-Mcgrath D.E."/>
            <person name="Sieber C.M."/>
            <person name="Emerson J.B."/>
            <person name="Anantharaman K."/>
            <person name="Thomas B.C."/>
            <person name="Malmstrom R."/>
            <person name="Stieglmeier M."/>
            <person name="Klingl A."/>
            <person name="Woyke T."/>
            <person name="Ryan C.M."/>
            <person name="Banfield J.F."/>
        </authorList>
    </citation>
    <scope>NUCLEOTIDE SEQUENCE [LARGE SCALE GENOMIC DNA]</scope>
    <source>
        <strain evidence="3">CG07_land_8_20_14_0_80_42_15</strain>
    </source>
</reference>
<evidence type="ECO:0000313" key="4">
    <source>
        <dbReference type="Proteomes" id="UP000230052"/>
    </source>
</evidence>
<feature type="compositionally biased region" description="Polar residues" evidence="1">
    <location>
        <begin position="93"/>
        <end position="102"/>
    </location>
</feature>
<evidence type="ECO:0000313" key="3">
    <source>
        <dbReference type="EMBL" id="PIU42408.1"/>
    </source>
</evidence>
<evidence type="ECO:0000256" key="2">
    <source>
        <dbReference type="SAM" id="Phobius"/>
    </source>
</evidence>
<keyword evidence="2" id="KW-0472">Membrane</keyword>
<gene>
    <name evidence="3" type="ORF">COS99_00415</name>
</gene>
<dbReference type="EMBL" id="PEWV01000007">
    <property type="protein sequence ID" value="PIU42408.1"/>
    <property type="molecule type" value="Genomic_DNA"/>
</dbReference>
<name>A0A2J0KV92_9BACT</name>